<dbReference type="Proteomes" id="UP000199114">
    <property type="component" value="Unassembled WGS sequence"/>
</dbReference>
<dbReference type="AlphaFoldDB" id="A0A1H9G4J3"/>
<organism evidence="1 2">
    <name type="scientific">Natrinema salaciae</name>
    <dbReference type="NCBI Taxonomy" id="1186196"/>
    <lineage>
        <taxon>Archaea</taxon>
        <taxon>Methanobacteriati</taxon>
        <taxon>Methanobacteriota</taxon>
        <taxon>Stenosarchaea group</taxon>
        <taxon>Halobacteria</taxon>
        <taxon>Halobacteriales</taxon>
        <taxon>Natrialbaceae</taxon>
        <taxon>Natrinema</taxon>
    </lineage>
</organism>
<evidence type="ECO:0000313" key="1">
    <source>
        <dbReference type="EMBL" id="SEQ45039.1"/>
    </source>
</evidence>
<dbReference type="RefSeq" id="WP_090616570.1">
    <property type="nucleotide sequence ID" value="NZ_FOFD01000002.1"/>
</dbReference>
<gene>
    <name evidence="1" type="ORF">SAMN04489841_1772</name>
</gene>
<reference evidence="2" key="1">
    <citation type="submission" date="2016-10" db="EMBL/GenBank/DDBJ databases">
        <authorList>
            <person name="Varghese N."/>
            <person name="Submissions S."/>
        </authorList>
    </citation>
    <scope>NUCLEOTIDE SEQUENCE [LARGE SCALE GENOMIC DNA]</scope>
    <source>
        <strain evidence="2">DSM 25055</strain>
    </source>
</reference>
<name>A0A1H9G4J3_9EURY</name>
<sequence length="60" mass="6771">MNGDRPNGDDSLETEQHLRKALQHLSEARDGDDLRKTNAVALEEVANTVSTVLHEYEHDE</sequence>
<dbReference type="OrthoDB" id="166895at2157"/>
<proteinExistence type="predicted"/>
<keyword evidence="2" id="KW-1185">Reference proteome</keyword>
<dbReference type="EMBL" id="FOFD01000002">
    <property type="protein sequence ID" value="SEQ45039.1"/>
    <property type="molecule type" value="Genomic_DNA"/>
</dbReference>
<protein>
    <submittedName>
        <fullName evidence="1">Uncharacterized protein</fullName>
    </submittedName>
</protein>
<evidence type="ECO:0000313" key="2">
    <source>
        <dbReference type="Proteomes" id="UP000199114"/>
    </source>
</evidence>
<accession>A0A1H9G4J3</accession>